<dbReference type="Proteomes" id="UP000499080">
    <property type="component" value="Unassembled WGS sequence"/>
</dbReference>
<reference evidence="1 2" key="1">
    <citation type="journal article" date="2019" name="Sci. Rep.">
        <title>Orb-weaving spider Araneus ventricosus genome elucidates the spidroin gene catalogue.</title>
        <authorList>
            <person name="Kono N."/>
            <person name="Nakamura H."/>
            <person name="Ohtoshi R."/>
            <person name="Moran D.A.P."/>
            <person name="Shinohara A."/>
            <person name="Yoshida Y."/>
            <person name="Fujiwara M."/>
            <person name="Mori M."/>
            <person name="Tomita M."/>
            <person name="Arakawa K."/>
        </authorList>
    </citation>
    <scope>NUCLEOTIDE SEQUENCE [LARGE SCALE GENOMIC DNA]</scope>
</reference>
<sequence length="161" mass="18616">MNNSSQPKRDEENSLQRQACIFSVENTCSPCDDEDFDQALIILCFEAIDPYPGTRLASGQTPLREDPRLPRPNDCRINLGRRDGELWPSRSTLRPRRVISFCSSRSRSIRLASQPLDKFSRQKVTLFEKPSINRTHLKYLFFQEMIAVVVAMTTFQSFLQQ</sequence>
<gene>
    <name evidence="1" type="ORF">AVEN_44845_1</name>
</gene>
<evidence type="ECO:0000313" key="2">
    <source>
        <dbReference type="Proteomes" id="UP000499080"/>
    </source>
</evidence>
<proteinExistence type="predicted"/>
<name>A0A4Y2CK01_ARAVE</name>
<protein>
    <submittedName>
        <fullName evidence="1">Uncharacterized protein</fullName>
    </submittedName>
</protein>
<comment type="caution">
    <text evidence="1">The sequence shown here is derived from an EMBL/GenBank/DDBJ whole genome shotgun (WGS) entry which is preliminary data.</text>
</comment>
<dbReference type="EMBL" id="BGPR01000206">
    <property type="protein sequence ID" value="GBM04710.1"/>
    <property type="molecule type" value="Genomic_DNA"/>
</dbReference>
<dbReference type="AlphaFoldDB" id="A0A4Y2CK01"/>
<keyword evidence="2" id="KW-1185">Reference proteome</keyword>
<accession>A0A4Y2CK01</accession>
<organism evidence="1 2">
    <name type="scientific">Araneus ventricosus</name>
    <name type="common">Orbweaver spider</name>
    <name type="synonym">Epeira ventricosa</name>
    <dbReference type="NCBI Taxonomy" id="182803"/>
    <lineage>
        <taxon>Eukaryota</taxon>
        <taxon>Metazoa</taxon>
        <taxon>Ecdysozoa</taxon>
        <taxon>Arthropoda</taxon>
        <taxon>Chelicerata</taxon>
        <taxon>Arachnida</taxon>
        <taxon>Araneae</taxon>
        <taxon>Araneomorphae</taxon>
        <taxon>Entelegynae</taxon>
        <taxon>Araneoidea</taxon>
        <taxon>Araneidae</taxon>
        <taxon>Araneus</taxon>
    </lineage>
</organism>
<evidence type="ECO:0000313" key="1">
    <source>
        <dbReference type="EMBL" id="GBM04710.1"/>
    </source>
</evidence>